<keyword evidence="7" id="KW-0539">Nucleus</keyword>
<dbReference type="Proteomes" id="UP000813385">
    <property type="component" value="Unassembled WGS sequence"/>
</dbReference>
<dbReference type="SMART" id="SM00355">
    <property type="entry name" value="ZnF_C2H2"/>
    <property type="match status" value="4"/>
</dbReference>
<evidence type="ECO:0000256" key="8">
    <source>
        <dbReference type="SAM" id="MobiDB-lite"/>
    </source>
</evidence>
<evidence type="ECO:0000313" key="11">
    <source>
        <dbReference type="Proteomes" id="UP000813385"/>
    </source>
</evidence>
<evidence type="ECO:0000313" key="10">
    <source>
        <dbReference type="EMBL" id="KAH7362864.1"/>
    </source>
</evidence>
<feature type="compositionally biased region" description="Polar residues" evidence="8">
    <location>
        <begin position="283"/>
        <end position="296"/>
    </location>
</feature>
<keyword evidence="5" id="KW-0805">Transcription regulation</keyword>
<comment type="caution">
    <text evidence="10">The sequence shown here is derived from an EMBL/GenBank/DDBJ whole genome shotgun (WGS) entry which is preliminary data.</text>
</comment>
<name>A0A8K0X451_9PEZI</name>
<keyword evidence="11" id="KW-1185">Reference proteome</keyword>
<feature type="region of interest" description="Disordered" evidence="8">
    <location>
        <begin position="100"/>
        <end position="155"/>
    </location>
</feature>
<dbReference type="GO" id="GO:0006357">
    <property type="term" value="P:regulation of transcription by RNA polymerase II"/>
    <property type="evidence" value="ECO:0007669"/>
    <property type="project" value="TreeGrafter"/>
</dbReference>
<keyword evidence="3" id="KW-0863">Zinc-finger</keyword>
<sequence length="670" mass="72956">MVSMDHHSYTAMLARSSADRDDFGLYPEPPQGVFSSGPLDTMGSIPTDPYSGMFPASMAAAFEHHHQQQQHSPAFHHYSYAAQPSPGAFDDADLQIPASNVSSASAPSASSSAVGSPQSHHGQLGGGGGNGPAAGGMHEWNSSSHHQHSHQGGLALTPGIVSSDFYAAMTGSDYSSYTHVVDDFAAFDFPSAGGPKPPGYVDPSLIHPEISGPMPMPGYDNVAFHHHARYPASPSTASSPQPVMRNASRSPYLHDGYQQPQQAQQQYSPFQPPMDGRRPSVHSFPSTASYEGNSAGYSGDETTKEKQRCPHPDCGKTFKDLKAHMLTHQNERPEKCPIQTCEYHVKGFARKYDKNRHTLTHYKGTMVCGFCPGSGSAAEKSFNRADVFKRHLTAVHGVEQTPPNSRKKAAAAAGAAAKGLAGYPPDATGKCSTCSQTFSNAQDFYEHLDDCVLRIVQQEDPAEAVNARLLGALENDKDVAQTMQRNNLPTQTQAAMQQDDEDEDMEDDDSAEEEDDESADRSLSPSKRHQKAGSKSRGLTHSRGGVPLRAKAKGRKNKTRKPGSWGYDKELVTLKKRVMCAFDGPRRLAKDDMMLSTEQEVRIKLSDGKSYTTDLDIYTVARAEGFHSATDEEKGLWVSDDPTEMQYRQMQDHAALHVKPEHEFDAEVMA</sequence>
<feature type="domain" description="C2H2-type" evidence="9">
    <location>
        <begin position="429"/>
        <end position="449"/>
    </location>
</feature>
<feature type="compositionally biased region" description="Basic residues" evidence="8">
    <location>
        <begin position="526"/>
        <end position="540"/>
    </location>
</feature>
<dbReference type="OrthoDB" id="6077919at2759"/>
<feature type="compositionally biased region" description="Low complexity" evidence="8">
    <location>
        <begin position="100"/>
        <end position="122"/>
    </location>
</feature>
<dbReference type="EMBL" id="JAGPXD010000003">
    <property type="protein sequence ID" value="KAH7362864.1"/>
    <property type="molecule type" value="Genomic_DNA"/>
</dbReference>
<dbReference type="PANTHER" id="PTHR46179:SF13">
    <property type="entry name" value="C2H2-TYPE DOMAIN-CONTAINING PROTEIN"/>
    <property type="match status" value="1"/>
</dbReference>
<evidence type="ECO:0000256" key="4">
    <source>
        <dbReference type="ARBA" id="ARBA00022833"/>
    </source>
</evidence>
<dbReference type="PANTHER" id="PTHR46179">
    <property type="entry name" value="ZINC FINGER PROTEIN"/>
    <property type="match status" value="1"/>
</dbReference>
<dbReference type="Gene3D" id="3.30.160.60">
    <property type="entry name" value="Classic Zinc Finger"/>
    <property type="match status" value="1"/>
</dbReference>
<dbReference type="SUPFAM" id="SSF57667">
    <property type="entry name" value="beta-beta-alpha zinc fingers"/>
    <property type="match status" value="1"/>
</dbReference>
<organism evidence="10 11">
    <name type="scientific">Plectosphaerella cucumerina</name>
    <dbReference type="NCBI Taxonomy" id="40658"/>
    <lineage>
        <taxon>Eukaryota</taxon>
        <taxon>Fungi</taxon>
        <taxon>Dikarya</taxon>
        <taxon>Ascomycota</taxon>
        <taxon>Pezizomycotina</taxon>
        <taxon>Sordariomycetes</taxon>
        <taxon>Hypocreomycetidae</taxon>
        <taxon>Glomerellales</taxon>
        <taxon>Plectosphaerellaceae</taxon>
        <taxon>Plectosphaerella</taxon>
    </lineage>
</organism>
<keyword evidence="2" id="KW-0479">Metal-binding</keyword>
<evidence type="ECO:0000256" key="6">
    <source>
        <dbReference type="ARBA" id="ARBA00023163"/>
    </source>
</evidence>
<feature type="compositionally biased region" description="Acidic residues" evidence="8">
    <location>
        <begin position="498"/>
        <end position="518"/>
    </location>
</feature>
<evidence type="ECO:0000259" key="9">
    <source>
        <dbReference type="SMART" id="SM00355"/>
    </source>
</evidence>
<keyword evidence="4" id="KW-0862">Zinc</keyword>
<evidence type="ECO:0000256" key="5">
    <source>
        <dbReference type="ARBA" id="ARBA00023015"/>
    </source>
</evidence>
<dbReference type="InterPro" id="IPR013087">
    <property type="entry name" value="Znf_C2H2_type"/>
</dbReference>
<feature type="compositionally biased region" description="Low complexity" evidence="8">
    <location>
        <begin position="258"/>
        <end position="269"/>
    </location>
</feature>
<evidence type="ECO:0000256" key="2">
    <source>
        <dbReference type="ARBA" id="ARBA00022723"/>
    </source>
</evidence>
<reference evidence="10" key="1">
    <citation type="journal article" date="2021" name="Nat. Commun.">
        <title>Genetic determinants of endophytism in the Arabidopsis root mycobiome.</title>
        <authorList>
            <person name="Mesny F."/>
            <person name="Miyauchi S."/>
            <person name="Thiergart T."/>
            <person name="Pickel B."/>
            <person name="Atanasova L."/>
            <person name="Karlsson M."/>
            <person name="Huettel B."/>
            <person name="Barry K.W."/>
            <person name="Haridas S."/>
            <person name="Chen C."/>
            <person name="Bauer D."/>
            <person name="Andreopoulos W."/>
            <person name="Pangilinan J."/>
            <person name="LaButti K."/>
            <person name="Riley R."/>
            <person name="Lipzen A."/>
            <person name="Clum A."/>
            <person name="Drula E."/>
            <person name="Henrissat B."/>
            <person name="Kohler A."/>
            <person name="Grigoriev I.V."/>
            <person name="Martin F.M."/>
            <person name="Hacquard S."/>
        </authorList>
    </citation>
    <scope>NUCLEOTIDE SEQUENCE</scope>
    <source>
        <strain evidence="10">MPI-CAGE-AT-0016</strain>
    </source>
</reference>
<dbReference type="GO" id="GO:0005634">
    <property type="term" value="C:nucleus"/>
    <property type="evidence" value="ECO:0007669"/>
    <property type="project" value="UniProtKB-SubCell"/>
</dbReference>
<gene>
    <name evidence="10" type="ORF">B0T11DRAFT_88274</name>
</gene>
<keyword evidence="6" id="KW-0804">Transcription</keyword>
<feature type="region of interest" description="Disordered" evidence="8">
    <location>
        <begin position="484"/>
        <end position="565"/>
    </location>
</feature>
<comment type="subcellular location">
    <subcellularLocation>
        <location evidence="1">Nucleus</location>
    </subcellularLocation>
</comment>
<feature type="compositionally biased region" description="Gly residues" evidence="8">
    <location>
        <begin position="123"/>
        <end position="134"/>
    </location>
</feature>
<feature type="region of interest" description="Disordered" evidence="8">
    <location>
        <begin position="258"/>
        <end position="311"/>
    </location>
</feature>
<feature type="compositionally biased region" description="Polar residues" evidence="8">
    <location>
        <begin position="484"/>
        <end position="493"/>
    </location>
</feature>
<feature type="domain" description="C2H2-type" evidence="9">
    <location>
        <begin position="334"/>
        <end position="361"/>
    </location>
</feature>
<dbReference type="GO" id="GO:0008270">
    <property type="term" value="F:zinc ion binding"/>
    <property type="evidence" value="ECO:0007669"/>
    <property type="project" value="UniProtKB-KW"/>
</dbReference>
<proteinExistence type="predicted"/>
<evidence type="ECO:0000256" key="3">
    <source>
        <dbReference type="ARBA" id="ARBA00022771"/>
    </source>
</evidence>
<dbReference type="AlphaFoldDB" id="A0A8K0X451"/>
<protein>
    <recommendedName>
        <fullName evidence="9">C2H2-type domain-containing protein</fullName>
    </recommendedName>
</protein>
<evidence type="ECO:0000256" key="1">
    <source>
        <dbReference type="ARBA" id="ARBA00004123"/>
    </source>
</evidence>
<dbReference type="InterPro" id="IPR051061">
    <property type="entry name" value="Zinc_finger_trans_reg"/>
</dbReference>
<accession>A0A8K0X451</accession>
<dbReference type="InterPro" id="IPR036236">
    <property type="entry name" value="Znf_C2H2_sf"/>
</dbReference>
<feature type="domain" description="C2H2-type" evidence="9">
    <location>
        <begin position="366"/>
        <end position="396"/>
    </location>
</feature>
<feature type="compositionally biased region" description="Basic and acidic residues" evidence="8">
    <location>
        <begin position="301"/>
        <end position="311"/>
    </location>
</feature>
<feature type="compositionally biased region" description="Basic residues" evidence="8">
    <location>
        <begin position="550"/>
        <end position="561"/>
    </location>
</feature>
<evidence type="ECO:0000256" key="7">
    <source>
        <dbReference type="ARBA" id="ARBA00023242"/>
    </source>
</evidence>
<feature type="domain" description="C2H2-type" evidence="9">
    <location>
        <begin position="307"/>
        <end position="328"/>
    </location>
</feature>